<evidence type="ECO:0000313" key="1">
    <source>
        <dbReference type="EMBL" id="GBM97912.1"/>
    </source>
</evidence>
<evidence type="ECO:0000313" key="2">
    <source>
        <dbReference type="Proteomes" id="UP000499080"/>
    </source>
</evidence>
<gene>
    <name evidence="1" type="ORF">AVEN_228344_1</name>
</gene>
<dbReference type="AlphaFoldDB" id="A0A4Y2K9D0"/>
<dbReference type="Proteomes" id="UP000499080">
    <property type="component" value="Unassembled WGS sequence"/>
</dbReference>
<dbReference type="EMBL" id="BGPR01004280">
    <property type="protein sequence ID" value="GBM97912.1"/>
    <property type="molecule type" value="Genomic_DNA"/>
</dbReference>
<protein>
    <submittedName>
        <fullName evidence="1">Uncharacterized protein</fullName>
    </submittedName>
</protein>
<sequence>MIEATAVHLKKKRIVPAVTRVIQLLVKLLEENNSGDGVLEELLEHLNDKFESLKVADREYESLFEPSDLNICLAQFSQSCLLIQ</sequence>
<keyword evidence="2" id="KW-1185">Reference proteome</keyword>
<comment type="caution">
    <text evidence="1">The sequence shown here is derived from an EMBL/GenBank/DDBJ whole genome shotgun (WGS) entry which is preliminary data.</text>
</comment>
<proteinExistence type="predicted"/>
<reference evidence="1 2" key="1">
    <citation type="journal article" date="2019" name="Sci. Rep.">
        <title>Orb-weaving spider Araneus ventricosus genome elucidates the spidroin gene catalogue.</title>
        <authorList>
            <person name="Kono N."/>
            <person name="Nakamura H."/>
            <person name="Ohtoshi R."/>
            <person name="Moran D.A.P."/>
            <person name="Shinohara A."/>
            <person name="Yoshida Y."/>
            <person name="Fujiwara M."/>
            <person name="Mori M."/>
            <person name="Tomita M."/>
            <person name="Arakawa K."/>
        </authorList>
    </citation>
    <scope>NUCLEOTIDE SEQUENCE [LARGE SCALE GENOMIC DNA]</scope>
</reference>
<organism evidence="1 2">
    <name type="scientific">Araneus ventricosus</name>
    <name type="common">Orbweaver spider</name>
    <name type="synonym">Epeira ventricosa</name>
    <dbReference type="NCBI Taxonomy" id="182803"/>
    <lineage>
        <taxon>Eukaryota</taxon>
        <taxon>Metazoa</taxon>
        <taxon>Ecdysozoa</taxon>
        <taxon>Arthropoda</taxon>
        <taxon>Chelicerata</taxon>
        <taxon>Arachnida</taxon>
        <taxon>Araneae</taxon>
        <taxon>Araneomorphae</taxon>
        <taxon>Entelegynae</taxon>
        <taxon>Araneoidea</taxon>
        <taxon>Araneidae</taxon>
        <taxon>Araneus</taxon>
    </lineage>
</organism>
<name>A0A4Y2K9D0_ARAVE</name>
<accession>A0A4Y2K9D0</accession>